<evidence type="ECO:0000256" key="1">
    <source>
        <dbReference type="ARBA" id="ARBA00001954"/>
    </source>
</evidence>
<dbReference type="GO" id="GO:0042284">
    <property type="term" value="F:sphingolipid delta-4 desaturase activity"/>
    <property type="evidence" value="ECO:0007669"/>
    <property type="project" value="TreeGrafter"/>
</dbReference>
<reference evidence="5 6" key="1">
    <citation type="journal article" date="2018" name="Sci. Rep.">
        <title>A novel species of the marine cyanobacterium Acaryochloris with a unique pigment content and lifestyle.</title>
        <authorList>
            <person name="Partensky F."/>
            <person name="Six C."/>
            <person name="Ratin M."/>
            <person name="Garczarek L."/>
            <person name="Vaulot D."/>
            <person name="Probert I."/>
            <person name="Calteau A."/>
            <person name="Gourvil P."/>
            <person name="Marie D."/>
            <person name="Grebert T."/>
            <person name="Bouchier C."/>
            <person name="Le Panse S."/>
            <person name="Gachenot M."/>
            <person name="Rodriguez F."/>
            <person name="Garrido J.L."/>
        </authorList>
    </citation>
    <scope>NUCLEOTIDE SEQUENCE [LARGE SCALE GENOMIC DNA]</scope>
    <source>
        <strain evidence="5 6">RCC1774</strain>
    </source>
</reference>
<gene>
    <name evidence="5" type="primary">desA_3</name>
    <name evidence="5" type="ORF">C1752_03430</name>
</gene>
<dbReference type="PANTHER" id="PTHR12879">
    <property type="entry name" value="SPHINGOLIPID DELTA 4 DESATURASE/C-4 HYDROXYLASE PROTEIN DES2"/>
    <property type="match status" value="1"/>
</dbReference>
<keyword evidence="6" id="KW-1185">Reference proteome</keyword>
<dbReference type="GO" id="GO:0016020">
    <property type="term" value="C:membrane"/>
    <property type="evidence" value="ECO:0007669"/>
    <property type="project" value="GOC"/>
</dbReference>
<keyword evidence="3" id="KW-1133">Transmembrane helix</keyword>
<evidence type="ECO:0000256" key="2">
    <source>
        <dbReference type="ARBA" id="ARBA00008749"/>
    </source>
</evidence>
<dbReference type="GO" id="GO:0102985">
    <property type="term" value="F:acyl-CoA (9+3)-desaturase activity"/>
    <property type="evidence" value="ECO:0007669"/>
    <property type="project" value="UniProtKB-EC"/>
</dbReference>
<keyword evidence="3" id="KW-0812">Transmembrane</keyword>
<sequence>MVSEVFQPPSPAAVPVANPRQILATRDLAALNERSNLEGSVRLTAHLAIIGLSGYLWGTGSTWLALPSLFLYGISLAFMFCAMHECAHRTAFANAKLNDGAAWFAGLLSFYNSTFYRRYHKWHHRYTRIAGKDPELGDLEPENVLQYLWQLSGIPWWQGKIVGHLKTAFGQLDNCYFLPEATHAEVIRSTRLQLGIGVAIALISTTLGHPWFLAKYWLLPLAVGQPFLRFILLAEHTGCSSDDNPLTNTRTTLTLSPLQLLMWNMSYHTEHHLYPSIPFHRLPKAHQQLKTHFAHIEPGYLNVNQKIVAAFK</sequence>
<dbReference type="InterPro" id="IPR005804">
    <property type="entry name" value="FA_desaturase_dom"/>
</dbReference>
<dbReference type="Pfam" id="PF00487">
    <property type="entry name" value="FA_desaturase"/>
    <property type="match status" value="1"/>
</dbReference>
<proteinExistence type="inferred from homology"/>
<comment type="similarity">
    <text evidence="2">Belongs to the fatty acid desaturase type 2 family.</text>
</comment>
<accession>A0A2W1JRA2</accession>
<dbReference type="Proteomes" id="UP000248857">
    <property type="component" value="Unassembled WGS sequence"/>
</dbReference>
<name>A0A2W1JRA2_9CYAN</name>
<evidence type="ECO:0000259" key="4">
    <source>
        <dbReference type="Pfam" id="PF00487"/>
    </source>
</evidence>
<evidence type="ECO:0000313" key="5">
    <source>
        <dbReference type="EMBL" id="PZD72594.1"/>
    </source>
</evidence>
<keyword evidence="3" id="KW-0472">Membrane</keyword>
<dbReference type="EMBL" id="PQWO01000009">
    <property type="protein sequence ID" value="PZD72594.1"/>
    <property type="molecule type" value="Genomic_DNA"/>
</dbReference>
<feature type="transmembrane region" description="Helical" evidence="3">
    <location>
        <begin position="63"/>
        <end position="82"/>
    </location>
</feature>
<comment type="cofactor">
    <cofactor evidence="1">
        <name>Fe(2+)</name>
        <dbReference type="ChEBI" id="CHEBI:29033"/>
    </cofactor>
</comment>
<dbReference type="RefSeq" id="WP_110986973.1">
    <property type="nucleotide sequence ID" value="NZ_CAWNWM010000009.1"/>
</dbReference>
<dbReference type="EC" id="1.14.19.6" evidence="5"/>
<dbReference type="GO" id="GO:0046513">
    <property type="term" value="P:ceramide biosynthetic process"/>
    <property type="evidence" value="ECO:0007669"/>
    <property type="project" value="TreeGrafter"/>
</dbReference>
<comment type="caution">
    <text evidence="5">The sequence shown here is derived from an EMBL/GenBank/DDBJ whole genome shotgun (WGS) entry which is preliminary data.</text>
</comment>
<dbReference type="OrthoDB" id="9792534at2"/>
<keyword evidence="5" id="KW-0560">Oxidoreductase</keyword>
<protein>
    <submittedName>
        <fullName evidence="5">Delta(12)-fatty-acid desaturase</fullName>
        <ecNumber evidence="5">1.14.19.6</ecNumber>
    </submittedName>
</protein>
<feature type="domain" description="Fatty acid desaturase" evidence="4">
    <location>
        <begin position="61"/>
        <end position="294"/>
    </location>
</feature>
<evidence type="ECO:0000256" key="3">
    <source>
        <dbReference type="SAM" id="Phobius"/>
    </source>
</evidence>
<dbReference type="PANTHER" id="PTHR12879:SF8">
    <property type="entry name" value="SPHINGOLIPID DELTA(4)-DESATURASE DES1"/>
    <property type="match status" value="1"/>
</dbReference>
<evidence type="ECO:0000313" key="6">
    <source>
        <dbReference type="Proteomes" id="UP000248857"/>
    </source>
</evidence>
<dbReference type="AlphaFoldDB" id="A0A2W1JRA2"/>
<organism evidence="5 6">
    <name type="scientific">Acaryochloris thomasi RCC1774</name>
    <dbReference type="NCBI Taxonomy" id="1764569"/>
    <lineage>
        <taxon>Bacteria</taxon>
        <taxon>Bacillati</taxon>
        <taxon>Cyanobacteriota</taxon>
        <taxon>Cyanophyceae</taxon>
        <taxon>Acaryochloridales</taxon>
        <taxon>Acaryochloridaceae</taxon>
        <taxon>Acaryochloris</taxon>
        <taxon>Acaryochloris thomasi</taxon>
    </lineage>
</organism>